<evidence type="ECO:0000256" key="7">
    <source>
        <dbReference type="ARBA" id="ARBA00022490"/>
    </source>
</evidence>
<dbReference type="SUPFAM" id="SSF88697">
    <property type="entry name" value="PUA domain-like"/>
    <property type="match status" value="1"/>
</dbReference>
<comment type="caution">
    <text evidence="18">The sequence shown here is derived from an EMBL/GenBank/DDBJ whole genome shotgun (WGS) entry which is preliminary data.</text>
</comment>
<evidence type="ECO:0000256" key="14">
    <source>
        <dbReference type="ARBA" id="ARBA00046796"/>
    </source>
</evidence>
<dbReference type="PANTHER" id="PTHR14255:SF4">
    <property type="entry name" value="PROTEIN CEREBLON"/>
    <property type="match status" value="1"/>
</dbReference>
<evidence type="ECO:0000256" key="11">
    <source>
        <dbReference type="ARBA" id="ARBA00023242"/>
    </source>
</evidence>
<evidence type="ECO:0000313" key="18">
    <source>
        <dbReference type="EMBL" id="KAH7436014.1"/>
    </source>
</evidence>
<dbReference type="GO" id="GO:0031464">
    <property type="term" value="C:Cul4A-RING E3 ubiquitin ligase complex"/>
    <property type="evidence" value="ECO:0007669"/>
    <property type="project" value="TreeGrafter"/>
</dbReference>
<dbReference type="PROSITE" id="PS51787">
    <property type="entry name" value="LON_N"/>
    <property type="match status" value="1"/>
</dbReference>
<accession>A0A8T2URK7</accession>
<keyword evidence="19" id="KW-1185">Reference proteome</keyword>
<reference evidence="18" key="1">
    <citation type="submission" date="2021-08" db="EMBL/GenBank/DDBJ databases">
        <title>WGS assembly of Ceratopteris richardii.</title>
        <authorList>
            <person name="Marchant D.B."/>
            <person name="Chen G."/>
            <person name="Jenkins J."/>
            <person name="Shu S."/>
            <person name="Leebens-Mack J."/>
            <person name="Grimwood J."/>
            <person name="Schmutz J."/>
            <person name="Soltis P."/>
            <person name="Soltis D."/>
            <person name="Chen Z.-H."/>
        </authorList>
    </citation>
    <scope>NUCLEOTIDE SEQUENCE</scope>
    <source>
        <strain evidence="18">Whitten #5841</strain>
        <tissue evidence="18">Leaf</tissue>
    </source>
</reference>
<dbReference type="CDD" id="cd15777">
    <property type="entry name" value="CRBN_C_like"/>
    <property type="match status" value="1"/>
</dbReference>
<evidence type="ECO:0000256" key="12">
    <source>
        <dbReference type="ARBA" id="ARBA00030079"/>
    </source>
</evidence>
<dbReference type="Pfam" id="PF03226">
    <property type="entry name" value="Yippee-Mis18"/>
    <property type="match status" value="1"/>
</dbReference>
<comment type="similarity">
    <text evidence="5">Belongs to the 4-toluene sulfonate uptake permease (TSUP) (TC 2.A.102) family.</text>
</comment>
<dbReference type="AlphaFoldDB" id="A0A8T2URK7"/>
<evidence type="ECO:0000256" key="13">
    <source>
        <dbReference type="ARBA" id="ARBA00046075"/>
    </source>
</evidence>
<dbReference type="PROSITE" id="PS51788">
    <property type="entry name" value="CULT"/>
    <property type="match status" value="1"/>
</dbReference>
<dbReference type="SMART" id="SM00464">
    <property type="entry name" value="LON"/>
    <property type="match status" value="1"/>
</dbReference>
<keyword evidence="8" id="KW-0479">Metal-binding</keyword>
<dbReference type="Gene3D" id="2.30.130.40">
    <property type="entry name" value="LON domain-like"/>
    <property type="match status" value="1"/>
</dbReference>
<dbReference type="InterPro" id="IPR004910">
    <property type="entry name" value="Yippee/Mis18/Cereblon"/>
</dbReference>
<evidence type="ECO:0000256" key="15">
    <source>
        <dbReference type="SAM" id="MobiDB-lite"/>
    </source>
</evidence>
<comment type="pathway">
    <text evidence="3">Protein modification; protein ubiquitination.</text>
</comment>
<evidence type="ECO:0000256" key="10">
    <source>
        <dbReference type="ARBA" id="ARBA00022833"/>
    </source>
</evidence>
<comment type="function">
    <text evidence="13">Substrate recognition component of a DCX (DDB1-CUL4-X-box) E3 protein ligase complex that mediates the ubiquitination and subsequent proteasomal degradation of target proteins. Has an essential role in mediating growth by negatively regulating insulin signaling. It also has a role in maintaining presynaptic function in the neuromuscular junction synapses of third-instar larvae.</text>
</comment>
<feature type="domain" description="Lon N-terminal" evidence="16">
    <location>
        <begin position="95"/>
        <end position="454"/>
    </location>
</feature>
<evidence type="ECO:0000256" key="9">
    <source>
        <dbReference type="ARBA" id="ARBA00022786"/>
    </source>
</evidence>
<feature type="compositionally biased region" description="Acidic residues" evidence="15">
    <location>
        <begin position="24"/>
        <end position="46"/>
    </location>
</feature>
<dbReference type="Gene3D" id="1.20.58.1480">
    <property type="match status" value="1"/>
</dbReference>
<dbReference type="GO" id="GO:0005634">
    <property type="term" value="C:nucleus"/>
    <property type="evidence" value="ECO:0007669"/>
    <property type="project" value="UniProtKB-SubCell"/>
</dbReference>
<dbReference type="OMA" id="AYQMYDS"/>
<sequence>MDDIPPGERLHLQRILELDAEQLEVEEVDSDDAPSNDDQDDDDDSSLECRGDGGAGRRGGFTFDTSLGSMHSYLGDVDDISCRRSFWDGGAYLTLPMFYLEGIVLFPEATLPLRVIQPRFKAAVELAMKQNETPCTIGVIHVRANPHGDGLQFSLIGTTAEIRQLRRLEDGSINVVTRGRQRFRINHTWINADGVPCAQVQIIPEDIPLHIPRDAFGVLASVQNYESGKTRKAAQKSIGIRNNDVESDLDGSESEDEFPCLFSNHPEACTSTGSHSQSASIDGCSASEDDDSSPRWWWISRRGNHPYHVSQPSQSDGDKMEETHIDSTLNDSLISETKVRRRRSHRSIEGDWGGACKTWALDQSKWLLRPQKAAWPHWVYRMFDAYSLARRAADMFRQIAELPSLNDLARKPEVLSYYIASKIPVQDATRQELLEIDTVVSRLRREIQLLESIDRISCKTCKNVVARRSDMLVMSSDGPLSVYVNNAGYVHETLTLAKAHGLILKGRPETQHSWFSGYSWTIANCSFCESHMGWLFRAIKKKLHPQQFWGLRRSQLSEKSS</sequence>
<dbReference type="GO" id="GO:0046872">
    <property type="term" value="F:metal ion binding"/>
    <property type="evidence" value="ECO:0007669"/>
    <property type="project" value="UniProtKB-KW"/>
</dbReference>
<dbReference type="EMBL" id="CM035411">
    <property type="protein sequence ID" value="KAH7436014.1"/>
    <property type="molecule type" value="Genomic_DNA"/>
</dbReference>
<organism evidence="18 19">
    <name type="scientific">Ceratopteris richardii</name>
    <name type="common">Triangle waterfern</name>
    <dbReference type="NCBI Taxonomy" id="49495"/>
    <lineage>
        <taxon>Eukaryota</taxon>
        <taxon>Viridiplantae</taxon>
        <taxon>Streptophyta</taxon>
        <taxon>Embryophyta</taxon>
        <taxon>Tracheophyta</taxon>
        <taxon>Polypodiopsida</taxon>
        <taxon>Polypodiidae</taxon>
        <taxon>Polypodiales</taxon>
        <taxon>Pteridineae</taxon>
        <taxon>Pteridaceae</taxon>
        <taxon>Parkerioideae</taxon>
        <taxon>Ceratopteris</taxon>
    </lineage>
</organism>
<feature type="domain" description="CULT" evidence="17">
    <location>
        <begin position="453"/>
        <end position="560"/>
    </location>
</feature>
<dbReference type="GO" id="GO:0016567">
    <property type="term" value="P:protein ubiquitination"/>
    <property type="evidence" value="ECO:0007669"/>
    <property type="project" value="TreeGrafter"/>
</dbReference>
<dbReference type="InterPro" id="IPR046336">
    <property type="entry name" value="Lon_prtase_N_sf"/>
</dbReference>
<dbReference type="GO" id="GO:0005737">
    <property type="term" value="C:cytoplasm"/>
    <property type="evidence" value="ECO:0007669"/>
    <property type="project" value="UniProtKB-SubCell"/>
</dbReference>
<proteinExistence type="inferred from homology"/>
<evidence type="ECO:0000256" key="1">
    <source>
        <dbReference type="ARBA" id="ARBA00004123"/>
    </source>
</evidence>
<gene>
    <name evidence="18" type="ORF">KP509_06G089400</name>
</gene>
<evidence type="ECO:0000256" key="3">
    <source>
        <dbReference type="ARBA" id="ARBA00004906"/>
    </source>
</evidence>
<dbReference type="InterPro" id="IPR015947">
    <property type="entry name" value="PUA-like_sf"/>
</dbReference>
<evidence type="ECO:0000256" key="2">
    <source>
        <dbReference type="ARBA" id="ARBA00004496"/>
    </source>
</evidence>
<evidence type="ECO:0000256" key="8">
    <source>
        <dbReference type="ARBA" id="ARBA00022723"/>
    </source>
</evidence>
<dbReference type="InterPro" id="IPR034750">
    <property type="entry name" value="CULT"/>
</dbReference>
<dbReference type="FunFam" id="1.20.58.1480:FF:000007">
    <property type="entry name" value="Lon protease homolog"/>
    <property type="match status" value="1"/>
</dbReference>
<keyword evidence="10" id="KW-0862">Zinc</keyword>
<name>A0A8T2URK7_CERRI</name>
<dbReference type="FunFam" id="2.170.150.20:FF:000005">
    <property type="entry name" value="Blast:Protein cereblon homolog"/>
    <property type="match status" value="1"/>
</dbReference>
<evidence type="ECO:0000256" key="5">
    <source>
        <dbReference type="ARBA" id="ARBA00009142"/>
    </source>
</evidence>
<evidence type="ECO:0000259" key="17">
    <source>
        <dbReference type="PROSITE" id="PS51788"/>
    </source>
</evidence>
<comment type="similarity">
    <text evidence="4">Belongs to the CRBN family.</text>
</comment>
<evidence type="ECO:0000313" key="19">
    <source>
        <dbReference type="Proteomes" id="UP000825935"/>
    </source>
</evidence>
<feature type="region of interest" description="Disordered" evidence="15">
    <location>
        <begin position="271"/>
        <end position="291"/>
    </location>
</feature>
<keyword evidence="9" id="KW-0833">Ubl conjugation pathway</keyword>
<comment type="subcellular location">
    <subcellularLocation>
        <location evidence="2">Cytoplasm</location>
    </subcellularLocation>
    <subcellularLocation>
        <location evidence="1">Nucleus</location>
    </subcellularLocation>
</comment>
<dbReference type="InterPro" id="IPR003111">
    <property type="entry name" value="Lon_prtase_N"/>
</dbReference>
<dbReference type="Pfam" id="PF02190">
    <property type="entry name" value="LON_substr_bdg"/>
    <property type="match status" value="1"/>
</dbReference>
<feature type="region of interest" description="Disordered" evidence="15">
    <location>
        <begin position="24"/>
        <end position="53"/>
    </location>
</feature>
<feature type="compositionally biased region" description="Polar residues" evidence="15">
    <location>
        <begin position="271"/>
        <end position="280"/>
    </location>
</feature>
<dbReference type="Proteomes" id="UP000825935">
    <property type="component" value="Chromosome 6"/>
</dbReference>
<dbReference type="Gene3D" id="2.170.150.20">
    <property type="entry name" value="Peptide methionine sulfoxide reductase"/>
    <property type="match status" value="1"/>
</dbReference>
<evidence type="ECO:0000259" key="16">
    <source>
        <dbReference type="PROSITE" id="PS51787"/>
    </source>
</evidence>
<dbReference type="OrthoDB" id="267517at2759"/>
<comment type="subunit">
    <text evidence="14">Likely a component of a DCX (DDB1-CUL4-X-box) protein ligase complex. May interact with pic/DDB1.</text>
</comment>
<evidence type="ECO:0000256" key="4">
    <source>
        <dbReference type="ARBA" id="ARBA00005293"/>
    </source>
</evidence>
<protein>
    <recommendedName>
        <fullName evidence="6">Protein cereblon</fullName>
    </recommendedName>
    <alternativeName>
        <fullName evidence="12">Protein ohgata</fullName>
    </alternativeName>
</protein>
<keyword evidence="11" id="KW-0539">Nucleus</keyword>
<evidence type="ECO:0000256" key="6">
    <source>
        <dbReference type="ARBA" id="ARBA00014394"/>
    </source>
</evidence>
<dbReference type="PANTHER" id="PTHR14255">
    <property type="entry name" value="CEREBLON"/>
    <property type="match status" value="1"/>
</dbReference>
<keyword evidence="7" id="KW-0963">Cytoplasm</keyword>